<sequence>MPKKAKRAKIKSGTKKKVGKKGSKTKAKKTKLELSIEKYMKVPGKYKELMNAVDKWLCTYRDELIDLLKLQSNYTQECVTYDDFKAALICLEFPFTKLEIHLITMLLDRNMEGFIYFTELANSLNSLRLEKESESGALPSPLISGDRGWVLGCFYCITCLVRDNHPFHFKQLLPLNTYTEGIVEIIRRHTKLCTPTIQVYLDQSATESSLLKEQLMLTDRGLNGGPEWSPTEVQFYYRPGGFSPSDWSPTPLHDFLRVAYDPLLWSQMVFDEMRHEERVRRQLKALSLQDPEMSTALEIMMHTAETASS</sequence>
<protein>
    <recommendedName>
        <fullName evidence="4">EF-hand domain-containing protein</fullName>
    </recommendedName>
</protein>
<dbReference type="EMBL" id="SUNJ01013035">
    <property type="protein sequence ID" value="TPP57557.1"/>
    <property type="molecule type" value="Genomic_DNA"/>
</dbReference>
<dbReference type="Proteomes" id="UP000316759">
    <property type="component" value="Unassembled WGS sequence"/>
</dbReference>
<evidence type="ECO:0000256" key="1">
    <source>
        <dbReference type="SAM" id="MobiDB-lite"/>
    </source>
</evidence>
<evidence type="ECO:0008006" key="4">
    <source>
        <dbReference type="Google" id="ProtNLM"/>
    </source>
</evidence>
<evidence type="ECO:0000313" key="2">
    <source>
        <dbReference type="EMBL" id="TPP57557.1"/>
    </source>
</evidence>
<feature type="region of interest" description="Disordered" evidence="1">
    <location>
        <begin position="1"/>
        <end position="26"/>
    </location>
</feature>
<dbReference type="OrthoDB" id="418595at2759"/>
<reference evidence="2 3" key="1">
    <citation type="submission" date="2019-04" db="EMBL/GenBank/DDBJ databases">
        <title>Annotation for the trematode Fasciola gigantica.</title>
        <authorList>
            <person name="Choi Y.-J."/>
        </authorList>
    </citation>
    <scope>NUCLEOTIDE SEQUENCE [LARGE SCALE GENOMIC DNA]</scope>
    <source>
        <strain evidence="2">Uganda_cow_1</strain>
    </source>
</reference>
<dbReference type="STRING" id="46835.A0A504YI12"/>
<accession>A0A504YI12</accession>
<dbReference type="SUPFAM" id="SSF47473">
    <property type="entry name" value="EF-hand"/>
    <property type="match status" value="1"/>
</dbReference>
<comment type="caution">
    <text evidence="2">The sequence shown here is derived from an EMBL/GenBank/DDBJ whole genome shotgun (WGS) entry which is preliminary data.</text>
</comment>
<evidence type="ECO:0000313" key="3">
    <source>
        <dbReference type="Proteomes" id="UP000316759"/>
    </source>
</evidence>
<organism evidence="2 3">
    <name type="scientific">Fasciola gigantica</name>
    <name type="common">Giant liver fluke</name>
    <dbReference type="NCBI Taxonomy" id="46835"/>
    <lineage>
        <taxon>Eukaryota</taxon>
        <taxon>Metazoa</taxon>
        <taxon>Spiralia</taxon>
        <taxon>Lophotrochozoa</taxon>
        <taxon>Platyhelminthes</taxon>
        <taxon>Trematoda</taxon>
        <taxon>Digenea</taxon>
        <taxon>Plagiorchiida</taxon>
        <taxon>Echinostomata</taxon>
        <taxon>Echinostomatoidea</taxon>
        <taxon>Fasciolidae</taxon>
        <taxon>Fasciola</taxon>
    </lineage>
</organism>
<proteinExistence type="predicted"/>
<name>A0A504YI12_FASGI</name>
<gene>
    <name evidence="2" type="ORF">FGIG_03820</name>
</gene>
<dbReference type="AlphaFoldDB" id="A0A504YI12"/>
<dbReference type="InterPro" id="IPR011992">
    <property type="entry name" value="EF-hand-dom_pair"/>
</dbReference>
<keyword evidence="3" id="KW-1185">Reference proteome</keyword>